<evidence type="ECO:0000256" key="6">
    <source>
        <dbReference type="ARBA" id="ARBA00022989"/>
    </source>
</evidence>
<evidence type="ECO:0000256" key="1">
    <source>
        <dbReference type="ARBA" id="ARBA00004162"/>
    </source>
</evidence>
<protein>
    <recommendedName>
        <fullName evidence="11">Glycosyl-4,4'-diaponeurosporenoate acyltransferase</fullName>
    </recommendedName>
</protein>
<evidence type="ECO:0000256" key="12">
    <source>
        <dbReference type="ARBA" id="ARBA00025324"/>
    </source>
</evidence>
<keyword evidence="3" id="KW-0808">Transferase</keyword>
<accession>A0ABQ6GIN2</accession>
<feature type="transmembrane region" description="Helical" evidence="13">
    <location>
        <begin position="125"/>
        <end position="144"/>
    </location>
</feature>
<sequence>MPPISLPNYWIVLIDIFAWAFFHTTISFFCLKLPSSSFLKESFWFRIFAWEQSGKLWQRLFYVKKWKGRLIDGTVILRSGYAKKRLHGTRIGDLNGFAAETKRAELTHWLSIIPAPLFFIWNPLWVGWIMIMYALLFNLPFIIVQRYNRGRIVTITSAMDELGARSFTYE</sequence>
<evidence type="ECO:0000256" key="7">
    <source>
        <dbReference type="ARBA" id="ARBA00023136"/>
    </source>
</evidence>
<evidence type="ECO:0000256" key="5">
    <source>
        <dbReference type="ARBA" id="ARBA00022729"/>
    </source>
</evidence>
<evidence type="ECO:0000256" key="2">
    <source>
        <dbReference type="ARBA" id="ARBA00022475"/>
    </source>
</evidence>
<reference evidence="14 15" key="1">
    <citation type="submission" date="2023-03" db="EMBL/GenBank/DDBJ databases">
        <title>Draft genome sequence of the bacteria which degrade cell wall of Tricholomamatutake.</title>
        <authorList>
            <person name="Konishi Y."/>
            <person name="Fukuta Y."/>
            <person name="Shirasaka N."/>
        </authorList>
    </citation>
    <scope>NUCLEOTIDE SEQUENCE [LARGE SCALE GENOMIC DNA]</scope>
    <source>
        <strain evidence="15">mu1</strain>
    </source>
</reference>
<comment type="subcellular location">
    <subcellularLocation>
        <location evidence="1">Cell membrane</location>
        <topology evidence="1">Single-pass membrane protein</topology>
    </subcellularLocation>
</comment>
<evidence type="ECO:0000256" key="13">
    <source>
        <dbReference type="SAM" id="Phobius"/>
    </source>
</evidence>
<dbReference type="Proteomes" id="UP001157114">
    <property type="component" value="Unassembled WGS sequence"/>
</dbReference>
<keyword evidence="4 13" id="KW-0812">Transmembrane</keyword>
<keyword evidence="15" id="KW-1185">Reference proteome</keyword>
<dbReference type="RefSeq" id="WP_284241582.1">
    <property type="nucleotide sequence ID" value="NZ_BSSQ01000020.1"/>
</dbReference>
<dbReference type="GO" id="GO:0016746">
    <property type="term" value="F:acyltransferase activity"/>
    <property type="evidence" value="ECO:0007669"/>
    <property type="project" value="UniProtKB-KW"/>
</dbReference>
<comment type="similarity">
    <text evidence="10">Belongs to the acyltransferase CrtO family.</text>
</comment>
<organism evidence="14 15">
    <name type="scientific">Paenibacillus glycanilyticus</name>
    <dbReference type="NCBI Taxonomy" id="126569"/>
    <lineage>
        <taxon>Bacteria</taxon>
        <taxon>Bacillati</taxon>
        <taxon>Bacillota</taxon>
        <taxon>Bacilli</taxon>
        <taxon>Bacillales</taxon>
        <taxon>Paenibacillaceae</taxon>
        <taxon>Paenibacillus</taxon>
    </lineage>
</organism>
<name>A0ABQ6GIN2_9BACL</name>
<evidence type="ECO:0000313" key="14">
    <source>
        <dbReference type="EMBL" id="GLX70794.1"/>
    </source>
</evidence>
<evidence type="ECO:0000256" key="11">
    <source>
        <dbReference type="ARBA" id="ARBA00023667"/>
    </source>
</evidence>
<comment type="caution">
    <text evidence="14">The sequence shown here is derived from an EMBL/GenBank/DDBJ whole genome shotgun (WGS) entry which is preliminary data.</text>
</comment>
<dbReference type="Pfam" id="PF18927">
    <property type="entry name" value="CrtO"/>
    <property type="match status" value="1"/>
</dbReference>
<proteinExistence type="inferred from homology"/>
<gene>
    <name evidence="14" type="primary">crtO</name>
    <name evidence="14" type="ORF">MU1_51410</name>
</gene>
<comment type="function">
    <text evidence="12">Catalyzes the acylation of glycosyl-4,4'-diaponeurosporenoate, i.e. the esterification of glucose at the C6'' position with the carboxyl group of the C(15) fatty acid 12-methyltetradecanoic acid, to yield staphyloxanthin. This is the last step in the biosynthesis of this orange pigment, present in most staphylococci strains.</text>
</comment>
<keyword evidence="2" id="KW-1003">Cell membrane</keyword>
<evidence type="ECO:0000256" key="8">
    <source>
        <dbReference type="ARBA" id="ARBA00023315"/>
    </source>
</evidence>
<dbReference type="InterPro" id="IPR044021">
    <property type="entry name" value="CrtO"/>
</dbReference>
<evidence type="ECO:0000256" key="3">
    <source>
        <dbReference type="ARBA" id="ARBA00022679"/>
    </source>
</evidence>
<keyword evidence="5" id="KW-0732">Signal</keyword>
<evidence type="ECO:0000256" key="10">
    <source>
        <dbReference type="ARBA" id="ARBA00023603"/>
    </source>
</evidence>
<evidence type="ECO:0000256" key="4">
    <source>
        <dbReference type="ARBA" id="ARBA00022692"/>
    </source>
</evidence>
<feature type="transmembrane region" description="Helical" evidence="13">
    <location>
        <begin position="12"/>
        <end position="34"/>
    </location>
</feature>
<keyword evidence="7 13" id="KW-0472">Membrane</keyword>
<dbReference type="EMBL" id="BSSQ01000020">
    <property type="protein sequence ID" value="GLX70794.1"/>
    <property type="molecule type" value="Genomic_DNA"/>
</dbReference>
<evidence type="ECO:0000256" key="9">
    <source>
        <dbReference type="ARBA" id="ARBA00023588"/>
    </source>
</evidence>
<keyword evidence="6 13" id="KW-1133">Transmembrane helix</keyword>
<comment type="pathway">
    <text evidence="9">Carotenoid biosynthesis; staphyloxanthin biosynthesis; staphyloxanthin from farnesyl diphosphate: step 5/5.</text>
</comment>
<evidence type="ECO:0000313" key="15">
    <source>
        <dbReference type="Proteomes" id="UP001157114"/>
    </source>
</evidence>
<keyword evidence="8 14" id="KW-0012">Acyltransferase</keyword>